<protein>
    <recommendedName>
        <fullName evidence="2">Enoyl reductase (ER) domain-containing protein</fullName>
    </recommendedName>
</protein>
<proteinExistence type="predicted"/>
<dbReference type="SMART" id="SM00829">
    <property type="entry name" value="PKS_ER"/>
    <property type="match status" value="1"/>
</dbReference>
<keyword evidence="4" id="KW-1185">Reference proteome</keyword>
<dbReference type="GO" id="GO:0016628">
    <property type="term" value="F:oxidoreductase activity, acting on the CH-CH group of donors, NAD or NADP as acceptor"/>
    <property type="evidence" value="ECO:0007669"/>
    <property type="project" value="InterPro"/>
</dbReference>
<dbReference type="CDD" id="cd05288">
    <property type="entry name" value="PGDH"/>
    <property type="match status" value="1"/>
</dbReference>
<dbReference type="InterPro" id="IPR013149">
    <property type="entry name" value="ADH-like_C"/>
</dbReference>
<dbReference type="RefSeq" id="WP_075017182.1">
    <property type="nucleotide sequence ID" value="NZ_FODD01000017.1"/>
</dbReference>
<gene>
    <name evidence="3" type="ORF">SAMN05216267_101747</name>
</gene>
<keyword evidence="1" id="KW-0560">Oxidoreductase</keyword>
<dbReference type="Pfam" id="PF00107">
    <property type="entry name" value="ADH_zinc_N"/>
    <property type="match status" value="1"/>
</dbReference>
<dbReference type="InterPro" id="IPR041694">
    <property type="entry name" value="ADH_N_2"/>
</dbReference>
<dbReference type="InterPro" id="IPR020843">
    <property type="entry name" value="ER"/>
</dbReference>
<dbReference type="InterPro" id="IPR045010">
    <property type="entry name" value="MDR_fam"/>
</dbReference>
<sequence length="363" mass="38015">MTTNPAPTAPAAPAPAPLPASLAAPSAVGHAVTVHQVARPRGLPTAGDFAFVEHAVPAPEPGTALVENVYLSVDPYMREAMEEGGWQLGVPLEGRSVGRVVRSRTAGLRPGDLVFHRRAWRTHALVTAEEARVLPSLPGIPLRAWLGVLGGTGLTAYVGLRRVARLAPGETLFVDAAAGGVGTAVGQFARLMGAGRVLGSTGSAAKAAHLVRDLGFDAAFDYHDGPFAEQVAALAPDGIDVGFENVGGEQLEGLIAAMRPSGRIAWCGSVAQYNDPARPPAAPRNLYDVVHKSLRLEGFLVRDHRDAQRELEEFAVPHLRSGRMVPDDTVTEGIGSVVDAFVGVLRGSSTGKMIVQVGDPEEK</sequence>
<dbReference type="STRING" id="310780.SAMN05216267_101747"/>
<evidence type="ECO:0000259" key="2">
    <source>
        <dbReference type="SMART" id="SM00829"/>
    </source>
</evidence>
<dbReference type="OrthoDB" id="9805663at2"/>
<dbReference type="PANTHER" id="PTHR43205">
    <property type="entry name" value="PROSTAGLANDIN REDUCTASE"/>
    <property type="match status" value="1"/>
</dbReference>
<reference evidence="3 4" key="1">
    <citation type="submission" date="2016-10" db="EMBL/GenBank/DDBJ databases">
        <authorList>
            <person name="de Groot N.N."/>
        </authorList>
    </citation>
    <scope>NUCLEOTIDE SEQUENCE [LARGE SCALE GENOMIC DNA]</scope>
    <source>
        <strain evidence="3 4">CGMCC 4.2026</strain>
    </source>
</reference>
<dbReference type="EMBL" id="FODD01000017">
    <property type="protein sequence ID" value="SEO09491.1"/>
    <property type="molecule type" value="Genomic_DNA"/>
</dbReference>
<dbReference type="SUPFAM" id="SSF51735">
    <property type="entry name" value="NAD(P)-binding Rossmann-fold domains"/>
    <property type="match status" value="1"/>
</dbReference>
<dbReference type="Gene3D" id="3.40.50.720">
    <property type="entry name" value="NAD(P)-binding Rossmann-like Domain"/>
    <property type="match status" value="1"/>
</dbReference>
<dbReference type="InterPro" id="IPR036291">
    <property type="entry name" value="NAD(P)-bd_dom_sf"/>
</dbReference>
<dbReference type="Gene3D" id="3.90.180.10">
    <property type="entry name" value="Medium-chain alcohol dehydrogenases, catalytic domain"/>
    <property type="match status" value="1"/>
</dbReference>
<evidence type="ECO:0000256" key="1">
    <source>
        <dbReference type="ARBA" id="ARBA00023002"/>
    </source>
</evidence>
<dbReference type="AlphaFoldDB" id="A0A1H8LWN3"/>
<evidence type="ECO:0000313" key="4">
    <source>
        <dbReference type="Proteomes" id="UP000181951"/>
    </source>
</evidence>
<name>A0A1H8LWN3_9ACTN</name>
<dbReference type="InterPro" id="IPR011032">
    <property type="entry name" value="GroES-like_sf"/>
</dbReference>
<evidence type="ECO:0000313" key="3">
    <source>
        <dbReference type="EMBL" id="SEO09491.1"/>
    </source>
</evidence>
<dbReference type="PANTHER" id="PTHR43205:SF7">
    <property type="entry name" value="PROSTAGLANDIN REDUCTASE 1"/>
    <property type="match status" value="1"/>
</dbReference>
<dbReference type="SUPFAM" id="SSF50129">
    <property type="entry name" value="GroES-like"/>
    <property type="match status" value="1"/>
</dbReference>
<dbReference type="Pfam" id="PF16884">
    <property type="entry name" value="ADH_N_2"/>
    <property type="match status" value="1"/>
</dbReference>
<organism evidence="3 4">
    <name type="scientific">Actinacidiphila rubida</name>
    <dbReference type="NCBI Taxonomy" id="310780"/>
    <lineage>
        <taxon>Bacteria</taxon>
        <taxon>Bacillati</taxon>
        <taxon>Actinomycetota</taxon>
        <taxon>Actinomycetes</taxon>
        <taxon>Kitasatosporales</taxon>
        <taxon>Streptomycetaceae</taxon>
        <taxon>Actinacidiphila</taxon>
    </lineage>
</organism>
<feature type="domain" description="Enoyl reductase (ER)" evidence="2">
    <location>
        <begin position="47"/>
        <end position="355"/>
    </location>
</feature>
<dbReference type="FunFam" id="3.40.50.720:FF:000121">
    <property type="entry name" value="Prostaglandin reductase 2"/>
    <property type="match status" value="1"/>
</dbReference>
<dbReference type="Proteomes" id="UP000181951">
    <property type="component" value="Unassembled WGS sequence"/>
</dbReference>
<accession>A0A1H8LWN3</accession>